<organism evidence="4 5">
    <name type="scientific">Seminavis robusta</name>
    <dbReference type="NCBI Taxonomy" id="568900"/>
    <lineage>
        <taxon>Eukaryota</taxon>
        <taxon>Sar</taxon>
        <taxon>Stramenopiles</taxon>
        <taxon>Ochrophyta</taxon>
        <taxon>Bacillariophyta</taxon>
        <taxon>Bacillariophyceae</taxon>
        <taxon>Bacillariophycidae</taxon>
        <taxon>Naviculales</taxon>
        <taxon>Naviculaceae</taxon>
        <taxon>Seminavis</taxon>
    </lineage>
</organism>
<sequence length="518" mass="57546">MVSKKALIALAACPTVAAFALIGGSSRPLLPTSGSRSVFRRYCSHSNIISPYYANTASAGASATTSQLLESMLAASQELDEHHQQSKDENQQLQDLCKQLDVVIEQPDLLRLESTPDDGVRGVYLNHPVEQGDLILKIPLSSCLRDDKPPDWWTRMKQEQQEDTDGDDEDMEYSYNNPSDEWAARLAASVLDLQLRKEDTEQQSILEGKQMWLSFLPDGNYLRASLPIHWSEPVLHSARCTALELAVDSAYFARAEAIQQLMQGLQSLDLGKDNSELERMCQDALDVVQTRSCRAQQLQDAEDMARTTNPPLRLLAPVFDLLNHGSSNSQGGGCANAQFGVEGGENPFLCVRATRDVNANDEVLIDYGDSAKPAWKCLLSYGFVPRYSMHGVDDDDDDEDDDDGMDEDVAEIYVAGRRYEVGPSTIPYEMVAELSSDPEPELTPEIALKLAKRISEVSFYLLLDDQQKKNRDSNAVDLLDSVDNAEEIIALRAASSLRWAQHRILRACGKGLQEWANR</sequence>
<dbReference type="AlphaFoldDB" id="A0A9N8EZC8"/>
<dbReference type="InterPro" id="IPR001214">
    <property type="entry name" value="SET_dom"/>
</dbReference>
<evidence type="ECO:0000313" key="5">
    <source>
        <dbReference type="Proteomes" id="UP001153069"/>
    </source>
</evidence>
<dbReference type="PROSITE" id="PS50280">
    <property type="entry name" value="SET"/>
    <property type="match status" value="1"/>
</dbReference>
<reference evidence="4" key="1">
    <citation type="submission" date="2020-06" db="EMBL/GenBank/DDBJ databases">
        <authorList>
            <consortium name="Plant Systems Biology data submission"/>
        </authorList>
    </citation>
    <scope>NUCLEOTIDE SEQUENCE</scope>
    <source>
        <strain evidence="4">D6</strain>
    </source>
</reference>
<name>A0A9N8EZC8_9STRA</name>
<keyword evidence="2" id="KW-0732">Signal</keyword>
<dbReference type="PANTHER" id="PTHR13271">
    <property type="entry name" value="UNCHARACTERIZED PUTATIVE METHYLTRANSFERASE"/>
    <property type="match status" value="1"/>
</dbReference>
<evidence type="ECO:0000259" key="3">
    <source>
        <dbReference type="PROSITE" id="PS50280"/>
    </source>
</evidence>
<dbReference type="PANTHER" id="PTHR13271:SF151">
    <property type="entry name" value="SET DOMAIN-CONTAINING PROTEIN 4"/>
    <property type="match status" value="1"/>
</dbReference>
<feature type="signal peptide" evidence="2">
    <location>
        <begin position="1"/>
        <end position="18"/>
    </location>
</feature>
<evidence type="ECO:0000313" key="4">
    <source>
        <dbReference type="EMBL" id="CAB9528361.1"/>
    </source>
</evidence>
<proteinExistence type="predicted"/>
<dbReference type="InterPro" id="IPR050600">
    <property type="entry name" value="SETD3_SETD6_MTase"/>
</dbReference>
<feature type="compositionally biased region" description="Basic and acidic residues" evidence="1">
    <location>
        <begin position="149"/>
        <end position="160"/>
    </location>
</feature>
<protein>
    <recommendedName>
        <fullName evidence="3">SET domain-containing protein</fullName>
    </recommendedName>
</protein>
<evidence type="ECO:0000256" key="1">
    <source>
        <dbReference type="SAM" id="MobiDB-lite"/>
    </source>
</evidence>
<accession>A0A9N8EZC8</accession>
<dbReference type="Proteomes" id="UP001153069">
    <property type="component" value="Unassembled WGS sequence"/>
</dbReference>
<dbReference type="CDD" id="cd10527">
    <property type="entry name" value="SET_LSMT"/>
    <property type="match status" value="1"/>
</dbReference>
<feature type="chain" id="PRO_5040460498" description="SET domain-containing protein" evidence="2">
    <location>
        <begin position="19"/>
        <end position="518"/>
    </location>
</feature>
<feature type="region of interest" description="Disordered" evidence="1">
    <location>
        <begin position="149"/>
        <end position="171"/>
    </location>
</feature>
<keyword evidence="5" id="KW-1185">Reference proteome</keyword>
<feature type="domain" description="SET" evidence="3">
    <location>
        <begin position="107"/>
        <end position="368"/>
    </location>
</feature>
<gene>
    <name evidence="4" type="ORF">SEMRO_2207_G319090.1</name>
</gene>
<dbReference type="GO" id="GO:0016279">
    <property type="term" value="F:protein-lysine N-methyltransferase activity"/>
    <property type="evidence" value="ECO:0007669"/>
    <property type="project" value="TreeGrafter"/>
</dbReference>
<evidence type="ECO:0000256" key="2">
    <source>
        <dbReference type="SAM" id="SignalP"/>
    </source>
</evidence>
<dbReference type="EMBL" id="CAICTM010002205">
    <property type="protein sequence ID" value="CAB9528361.1"/>
    <property type="molecule type" value="Genomic_DNA"/>
</dbReference>
<dbReference type="InterPro" id="IPR046341">
    <property type="entry name" value="SET_dom_sf"/>
</dbReference>
<dbReference type="SUPFAM" id="SSF82199">
    <property type="entry name" value="SET domain"/>
    <property type="match status" value="1"/>
</dbReference>
<comment type="caution">
    <text evidence="4">The sequence shown here is derived from an EMBL/GenBank/DDBJ whole genome shotgun (WGS) entry which is preliminary data.</text>
</comment>
<dbReference type="OrthoDB" id="341421at2759"/>
<feature type="compositionally biased region" description="Acidic residues" evidence="1">
    <location>
        <begin position="161"/>
        <end position="171"/>
    </location>
</feature>
<dbReference type="Gene3D" id="3.90.1410.10">
    <property type="entry name" value="set domain protein methyltransferase, domain 1"/>
    <property type="match status" value="1"/>
</dbReference>